<evidence type="ECO:0000313" key="2">
    <source>
        <dbReference type="EMBL" id="KAL0870735.1"/>
    </source>
</evidence>
<comment type="caution">
    <text evidence="2">The sequence shown here is derived from an EMBL/GenBank/DDBJ whole genome shotgun (WGS) entry which is preliminary data.</text>
</comment>
<accession>A0ABR3HJZ3</accession>
<evidence type="ECO:0000313" key="3">
    <source>
        <dbReference type="Proteomes" id="UP001549920"/>
    </source>
</evidence>
<dbReference type="EMBL" id="JBEUOH010000018">
    <property type="protein sequence ID" value="KAL0870735.1"/>
    <property type="molecule type" value="Genomic_DNA"/>
</dbReference>
<reference evidence="2 3" key="1">
    <citation type="submission" date="2024-06" db="EMBL/GenBank/DDBJ databases">
        <title>A chromosome-level genome assembly of beet webworm, Loxostege sticticalis.</title>
        <authorList>
            <person name="Zhang Y."/>
        </authorList>
    </citation>
    <scope>NUCLEOTIDE SEQUENCE [LARGE SCALE GENOMIC DNA]</scope>
    <source>
        <strain evidence="2">AQ026</strain>
        <tissue evidence="2">Whole body</tissue>
    </source>
</reference>
<feature type="compositionally biased region" description="Polar residues" evidence="1">
    <location>
        <begin position="150"/>
        <end position="163"/>
    </location>
</feature>
<dbReference type="Proteomes" id="UP001549920">
    <property type="component" value="Unassembled WGS sequence"/>
</dbReference>
<organism evidence="2 3">
    <name type="scientific">Loxostege sticticalis</name>
    <name type="common">Beet webworm moth</name>
    <dbReference type="NCBI Taxonomy" id="481309"/>
    <lineage>
        <taxon>Eukaryota</taxon>
        <taxon>Metazoa</taxon>
        <taxon>Ecdysozoa</taxon>
        <taxon>Arthropoda</taxon>
        <taxon>Hexapoda</taxon>
        <taxon>Insecta</taxon>
        <taxon>Pterygota</taxon>
        <taxon>Neoptera</taxon>
        <taxon>Endopterygota</taxon>
        <taxon>Lepidoptera</taxon>
        <taxon>Glossata</taxon>
        <taxon>Ditrysia</taxon>
        <taxon>Pyraloidea</taxon>
        <taxon>Crambidae</taxon>
        <taxon>Pyraustinae</taxon>
        <taxon>Loxostege</taxon>
    </lineage>
</organism>
<feature type="compositionally biased region" description="Low complexity" evidence="1">
    <location>
        <begin position="117"/>
        <end position="126"/>
    </location>
</feature>
<name>A0ABR3HJZ3_LOXSC</name>
<feature type="region of interest" description="Disordered" evidence="1">
    <location>
        <begin position="101"/>
        <end position="163"/>
    </location>
</feature>
<protein>
    <submittedName>
        <fullName evidence="2">Uncharacterized protein</fullName>
    </submittedName>
</protein>
<gene>
    <name evidence="2" type="ORF">ABMA27_005672</name>
</gene>
<proteinExistence type="predicted"/>
<evidence type="ECO:0000256" key="1">
    <source>
        <dbReference type="SAM" id="MobiDB-lite"/>
    </source>
</evidence>
<sequence length="375" mass="42994">MNFLENITFRRTRTQSQTDNTEEGKLSESTIDGTVENVSTDDTPNNISTDKESSEKLNTLELQKQIETLKNELKLAYVELNRLSAENQLLKKVQQNVDTLSTNTCNSSKKAKKRKNTNTSTNNITESPHKKAKSSSTPQKDIQKNETSRANKNVKNINLSSTNIDSEKQTRRKMCIISSNNSNKVLQISQNTFQDSQIIHYITPNAGIAKLTENIDKKIGQYSLQDCCILMIGEHDFSTTNNYFDIIINLRETLQTLDHTNVIICLPTYKCKEYCDVFNWRVETFNNLLYLDVLSHNYAYLFDSNLQLSYNSDMFSKFKGIINNKGMQNMFKNLKQLYTDIIECNNDYINNNKIATEILNDSSSSTKSETDFFLP</sequence>
<keyword evidence="3" id="KW-1185">Reference proteome</keyword>